<evidence type="ECO:0000256" key="6">
    <source>
        <dbReference type="ARBA" id="ARBA00023125"/>
    </source>
</evidence>
<feature type="compositionally biased region" description="Basic and acidic residues" evidence="11">
    <location>
        <begin position="224"/>
        <end position="234"/>
    </location>
</feature>
<reference evidence="13 14" key="1">
    <citation type="journal article" date="2022" name="Nat. Genet.">
        <title>Improved pea reference genome and pan-genome highlight genomic features and evolutionary characteristics.</title>
        <authorList>
            <person name="Yang T."/>
            <person name="Liu R."/>
            <person name="Luo Y."/>
            <person name="Hu S."/>
            <person name="Wang D."/>
            <person name="Wang C."/>
            <person name="Pandey M.K."/>
            <person name="Ge S."/>
            <person name="Xu Q."/>
            <person name="Li N."/>
            <person name="Li G."/>
            <person name="Huang Y."/>
            <person name="Saxena R.K."/>
            <person name="Ji Y."/>
            <person name="Li M."/>
            <person name="Yan X."/>
            <person name="He Y."/>
            <person name="Liu Y."/>
            <person name="Wang X."/>
            <person name="Xiang C."/>
            <person name="Varshney R.K."/>
            <person name="Ding H."/>
            <person name="Gao S."/>
            <person name="Zong X."/>
        </authorList>
    </citation>
    <scope>NUCLEOTIDE SEQUENCE [LARGE SCALE GENOMIC DNA]</scope>
    <source>
        <strain evidence="13 14">cv. Zhongwan 6</strain>
    </source>
</reference>
<name>A0A9D4XD30_PEA</name>
<evidence type="ECO:0000313" key="14">
    <source>
        <dbReference type="Proteomes" id="UP001058974"/>
    </source>
</evidence>
<proteinExistence type="inferred from homology"/>
<keyword evidence="5" id="KW-0346">Stress response</keyword>
<dbReference type="Gene3D" id="1.10.10.10">
    <property type="entry name" value="Winged helix-like DNA-binding domain superfamily/Winged helix DNA-binding domain"/>
    <property type="match status" value="1"/>
</dbReference>
<dbReference type="InterPro" id="IPR036388">
    <property type="entry name" value="WH-like_DNA-bd_sf"/>
</dbReference>
<dbReference type="InterPro" id="IPR000232">
    <property type="entry name" value="HSF_DNA-bd"/>
</dbReference>
<dbReference type="SMART" id="SM00415">
    <property type="entry name" value="HSF"/>
    <property type="match status" value="1"/>
</dbReference>
<evidence type="ECO:0000256" key="9">
    <source>
        <dbReference type="RuleBase" id="RU004020"/>
    </source>
</evidence>
<keyword evidence="7" id="KW-0804">Transcription</keyword>
<dbReference type="GO" id="GO:0006357">
    <property type="term" value="P:regulation of transcription by RNA polymerase II"/>
    <property type="evidence" value="ECO:0007669"/>
    <property type="project" value="TreeGrafter"/>
</dbReference>
<dbReference type="Gramene" id="Psat04G0265500-T1">
    <property type="protein sequence ID" value="KAI5418098.1"/>
    <property type="gene ID" value="KIW84_042655"/>
</dbReference>
<dbReference type="PANTHER" id="PTHR10015">
    <property type="entry name" value="HEAT SHOCK TRANSCRIPTION FACTOR"/>
    <property type="match status" value="1"/>
</dbReference>
<keyword evidence="6" id="KW-0238">DNA-binding</keyword>
<dbReference type="GO" id="GO:0003700">
    <property type="term" value="F:DNA-binding transcription factor activity"/>
    <property type="evidence" value="ECO:0007669"/>
    <property type="project" value="InterPro"/>
</dbReference>
<dbReference type="AlphaFoldDB" id="A0A9D4XD30"/>
<feature type="region of interest" description="Disordered" evidence="11">
    <location>
        <begin position="223"/>
        <end position="256"/>
    </location>
</feature>
<dbReference type="PANTHER" id="PTHR10015:SF329">
    <property type="entry name" value="HEAT STRESS TRANSCRIPTION FACTOR B-1"/>
    <property type="match status" value="1"/>
</dbReference>
<gene>
    <name evidence="13" type="ORF">KIW84_042655</name>
</gene>
<dbReference type="Gramene" id="PSAT_LOCUS17217_t1">
    <property type="protein sequence ID" value="CAL5197700.1"/>
    <property type="gene ID" value="PSAT_LOCUS17217"/>
</dbReference>
<evidence type="ECO:0000256" key="10">
    <source>
        <dbReference type="SAM" id="Coils"/>
    </source>
</evidence>
<evidence type="ECO:0000259" key="12">
    <source>
        <dbReference type="PROSITE" id="PS00434"/>
    </source>
</evidence>
<dbReference type="PROSITE" id="PS00434">
    <property type="entry name" value="HSF_DOMAIN"/>
    <property type="match status" value="1"/>
</dbReference>
<evidence type="ECO:0000256" key="8">
    <source>
        <dbReference type="ARBA" id="ARBA00023242"/>
    </source>
</evidence>
<dbReference type="PRINTS" id="PR00056">
    <property type="entry name" value="HSFDOMAIN"/>
</dbReference>
<evidence type="ECO:0000256" key="7">
    <source>
        <dbReference type="ARBA" id="ARBA00023163"/>
    </source>
</evidence>
<protein>
    <recommendedName>
        <fullName evidence="12">HSF-type DNA-binding domain-containing protein</fullName>
    </recommendedName>
</protein>
<comment type="similarity">
    <text evidence="9">Belongs to the HSF family.</text>
</comment>
<accession>A0A9D4XD30</accession>
<dbReference type="Gramene" id="Psat4g086800.2">
    <property type="protein sequence ID" value="Psat4g086800.2.cds"/>
    <property type="gene ID" value="Psat4g086800"/>
</dbReference>
<feature type="domain" description="HSF-type DNA-binding" evidence="12">
    <location>
        <begin position="52"/>
        <end position="76"/>
    </location>
</feature>
<keyword evidence="8" id="KW-0539">Nucleus</keyword>
<dbReference type="SUPFAM" id="SSF46785">
    <property type="entry name" value="Winged helix' DNA-binding domain"/>
    <property type="match status" value="1"/>
</dbReference>
<comment type="subunit">
    <text evidence="2">Homotrimer.</text>
</comment>
<evidence type="ECO:0000256" key="3">
    <source>
        <dbReference type="ARBA" id="ARBA00022553"/>
    </source>
</evidence>
<evidence type="ECO:0000256" key="4">
    <source>
        <dbReference type="ARBA" id="ARBA00023015"/>
    </source>
</evidence>
<evidence type="ECO:0000256" key="1">
    <source>
        <dbReference type="ARBA" id="ARBA00004123"/>
    </source>
</evidence>
<dbReference type="GO" id="GO:0005634">
    <property type="term" value="C:nucleus"/>
    <property type="evidence" value="ECO:0007669"/>
    <property type="project" value="UniProtKB-SubCell"/>
</dbReference>
<evidence type="ECO:0000256" key="5">
    <source>
        <dbReference type="ARBA" id="ARBA00023016"/>
    </source>
</evidence>
<dbReference type="EMBL" id="JAMSHJ010000004">
    <property type="protein sequence ID" value="KAI5418098.1"/>
    <property type="molecule type" value="Genomic_DNA"/>
</dbReference>
<dbReference type="Gramene" id="Psat4g086800.1">
    <property type="protein sequence ID" value="Psat4g086800.1.cds"/>
    <property type="gene ID" value="Psat4g086800"/>
</dbReference>
<keyword evidence="14" id="KW-1185">Reference proteome</keyword>
<comment type="subcellular location">
    <subcellularLocation>
        <location evidence="1">Nucleus</location>
    </subcellularLocation>
</comment>
<keyword evidence="4" id="KW-0805">Transcription regulation</keyword>
<keyword evidence="3" id="KW-0597">Phosphoprotein</keyword>
<dbReference type="FunFam" id="1.10.10.10:FF:000037">
    <property type="entry name" value="Heat stress transcription factor B-4"/>
    <property type="match status" value="1"/>
</dbReference>
<dbReference type="Proteomes" id="UP001058974">
    <property type="component" value="Chromosome 4"/>
</dbReference>
<feature type="coiled-coil region" evidence="10">
    <location>
        <begin position="134"/>
        <end position="168"/>
    </location>
</feature>
<evidence type="ECO:0000256" key="11">
    <source>
        <dbReference type="SAM" id="MobiDB-lite"/>
    </source>
</evidence>
<keyword evidence="10" id="KW-0175">Coiled coil</keyword>
<organism evidence="13 14">
    <name type="scientific">Pisum sativum</name>
    <name type="common">Garden pea</name>
    <name type="synonym">Lathyrus oleraceus</name>
    <dbReference type="NCBI Taxonomy" id="3888"/>
    <lineage>
        <taxon>Eukaryota</taxon>
        <taxon>Viridiplantae</taxon>
        <taxon>Streptophyta</taxon>
        <taxon>Embryophyta</taxon>
        <taxon>Tracheophyta</taxon>
        <taxon>Spermatophyta</taxon>
        <taxon>Magnoliopsida</taxon>
        <taxon>eudicotyledons</taxon>
        <taxon>Gunneridae</taxon>
        <taxon>Pentapetalae</taxon>
        <taxon>rosids</taxon>
        <taxon>fabids</taxon>
        <taxon>Fabales</taxon>
        <taxon>Fabaceae</taxon>
        <taxon>Papilionoideae</taxon>
        <taxon>50 kb inversion clade</taxon>
        <taxon>NPAAA clade</taxon>
        <taxon>Hologalegina</taxon>
        <taxon>IRL clade</taxon>
        <taxon>Fabeae</taxon>
        <taxon>Lathyrus</taxon>
    </lineage>
</organism>
<dbReference type="OrthoDB" id="60033at2759"/>
<evidence type="ECO:0000256" key="2">
    <source>
        <dbReference type="ARBA" id="ARBA00011233"/>
    </source>
</evidence>
<comment type="caution">
    <text evidence="13">The sequence shown here is derived from an EMBL/GenBank/DDBJ whole genome shotgun (WGS) entry which is preliminary data.</text>
</comment>
<dbReference type="InterPro" id="IPR036390">
    <property type="entry name" value="WH_DNA-bd_sf"/>
</dbReference>
<evidence type="ECO:0000313" key="13">
    <source>
        <dbReference type="EMBL" id="KAI5418098.1"/>
    </source>
</evidence>
<dbReference type="GO" id="GO:0000978">
    <property type="term" value="F:RNA polymerase II cis-regulatory region sequence-specific DNA binding"/>
    <property type="evidence" value="ECO:0007669"/>
    <property type="project" value="TreeGrafter"/>
</dbReference>
<dbReference type="Pfam" id="PF00447">
    <property type="entry name" value="HSF_DNA-bind"/>
    <property type="match status" value="1"/>
</dbReference>
<sequence>MSQQERSTAAAAFLTKTYNMVDDPTTDDLICWGINGKSFVVIHHAEFSRDLLPKYFKHNNFSSFIRQLNTYGFRKMVSDKWEFANENFKRGEKELLPAIKRRKSQSYVAISNYGPNGMGSTSTGSGSTERNIHHMNLLSENEKLKKENEELKCQLALAKKQCDELVALSGNINVGADQISPIIQQVTGGSSHDAARSDDAAVGEAKLMGGEGVKLFGVWMNGDGKGEDKVKMENGEGNSRKRGHEEPIGGVNKDTS</sequence>